<comment type="caution">
    <text evidence="7">The sequence shown here is derived from an EMBL/GenBank/DDBJ whole genome shotgun (WGS) entry which is preliminary data.</text>
</comment>
<dbReference type="RefSeq" id="WP_187587279.1">
    <property type="nucleotide sequence ID" value="NZ_JACLHY010000024.1"/>
</dbReference>
<proteinExistence type="inferred from homology"/>
<dbReference type="Proteomes" id="UP000618952">
    <property type="component" value="Unassembled WGS sequence"/>
</dbReference>
<dbReference type="InterPro" id="IPR017850">
    <property type="entry name" value="Alkaline_phosphatase_core_sf"/>
</dbReference>
<keyword evidence="2" id="KW-0479">Metal-binding</keyword>
<dbReference type="InterPro" id="IPR024607">
    <property type="entry name" value="Sulfatase_CS"/>
</dbReference>
<dbReference type="InterPro" id="IPR050738">
    <property type="entry name" value="Sulfatase"/>
</dbReference>
<organism evidence="7 8">
    <name type="scientific">Arenibacter arenosicollis</name>
    <dbReference type="NCBI Taxonomy" id="2762274"/>
    <lineage>
        <taxon>Bacteria</taxon>
        <taxon>Pseudomonadati</taxon>
        <taxon>Bacteroidota</taxon>
        <taxon>Flavobacteriia</taxon>
        <taxon>Flavobacteriales</taxon>
        <taxon>Flavobacteriaceae</taxon>
        <taxon>Arenibacter</taxon>
    </lineage>
</organism>
<dbReference type="PANTHER" id="PTHR42693:SF33">
    <property type="entry name" value="ARYLSULFATASE"/>
    <property type="match status" value="1"/>
</dbReference>
<name>A0ABR7QRX1_9FLAO</name>
<evidence type="ECO:0000256" key="1">
    <source>
        <dbReference type="ARBA" id="ARBA00008779"/>
    </source>
</evidence>
<gene>
    <name evidence="7" type="ORF">H4O18_18175</name>
</gene>
<feature type="domain" description="Sulfatase N-terminal" evidence="6">
    <location>
        <begin position="33"/>
        <end position="352"/>
    </location>
</feature>
<sequence length="465" mass="52854">MRVFKKPTGINLGLLFLFFSPAVFPQVSVKGKPNVIVIMTDDQGSIDLNSYGATDLYTPNMDRLAKEGVRFTQFYAGAPVCSPSRAALMTGKTNLRAGLAGNVPIPERAEKSGEHGLPTDQITMAEMLKPNGYYTALIGKWHLGHREQNLPNGQGFDYFFGHQRGCIDNYSHTFYWDGPNKHDLYRNSEEVYYDGEHFTDLMAEEVKQVINHRRNEPFFIYWAFNAPHYPYQGTTKWLDYYKDLPTPRKEYAAFVSNTDEKIGKVLDYLDETGLAENTIVIFQSDHGHSLEERAFWGGGNAGPYRGSKFSLFEGGIRVPAIIRYPRVIPANQVRDQVVMEMDWFSTIGELTNSEVADNLDGKSLMPVILDDTKESPHEVVYWQLGNYDDTNAQWAVRKGPWKLIGNVNEPSGQGEKKDLEKLFLVNLDNDIGEKNNLAKSNPKKMNELLQLHNSWLKTVRTEMKQ</sequence>
<keyword evidence="4" id="KW-0106">Calcium</keyword>
<keyword evidence="8" id="KW-1185">Reference proteome</keyword>
<dbReference type="PROSITE" id="PS00523">
    <property type="entry name" value="SULFATASE_1"/>
    <property type="match status" value="1"/>
</dbReference>
<dbReference type="SUPFAM" id="SSF53649">
    <property type="entry name" value="Alkaline phosphatase-like"/>
    <property type="match status" value="1"/>
</dbReference>
<dbReference type="Pfam" id="PF00884">
    <property type="entry name" value="Sulfatase"/>
    <property type="match status" value="1"/>
</dbReference>
<keyword evidence="5" id="KW-0732">Signal</keyword>
<evidence type="ECO:0000313" key="7">
    <source>
        <dbReference type="EMBL" id="MBC8769931.1"/>
    </source>
</evidence>
<dbReference type="Gene3D" id="3.30.1120.10">
    <property type="match status" value="1"/>
</dbReference>
<dbReference type="PANTHER" id="PTHR42693">
    <property type="entry name" value="ARYLSULFATASE FAMILY MEMBER"/>
    <property type="match status" value="1"/>
</dbReference>
<keyword evidence="3" id="KW-0378">Hydrolase</keyword>
<comment type="similarity">
    <text evidence="1">Belongs to the sulfatase family.</text>
</comment>
<accession>A0ABR7QRX1</accession>
<dbReference type="PROSITE" id="PS00149">
    <property type="entry name" value="SULFATASE_2"/>
    <property type="match status" value="1"/>
</dbReference>
<dbReference type="EMBL" id="JACLHY010000024">
    <property type="protein sequence ID" value="MBC8769931.1"/>
    <property type="molecule type" value="Genomic_DNA"/>
</dbReference>
<dbReference type="InterPro" id="IPR000917">
    <property type="entry name" value="Sulfatase_N"/>
</dbReference>
<evidence type="ECO:0000313" key="8">
    <source>
        <dbReference type="Proteomes" id="UP000618952"/>
    </source>
</evidence>
<evidence type="ECO:0000256" key="5">
    <source>
        <dbReference type="SAM" id="SignalP"/>
    </source>
</evidence>
<evidence type="ECO:0000256" key="4">
    <source>
        <dbReference type="ARBA" id="ARBA00022837"/>
    </source>
</evidence>
<dbReference type="Gene3D" id="3.40.720.10">
    <property type="entry name" value="Alkaline Phosphatase, subunit A"/>
    <property type="match status" value="1"/>
</dbReference>
<evidence type="ECO:0000259" key="6">
    <source>
        <dbReference type="Pfam" id="PF00884"/>
    </source>
</evidence>
<protein>
    <submittedName>
        <fullName evidence="7">Sulfatase-like hydrolase/transferase</fullName>
    </submittedName>
</protein>
<feature type="signal peptide" evidence="5">
    <location>
        <begin position="1"/>
        <end position="25"/>
    </location>
</feature>
<evidence type="ECO:0000256" key="2">
    <source>
        <dbReference type="ARBA" id="ARBA00022723"/>
    </source>
</evidence>
<evidence type="ECO:0000256" key="3">
    <source>
        <dbReference type="ARBA" id="ARBA00022801"/>
    </source>
</evidence>
<reference evidence="7 8" key="1">
    <citation type="submission" date="2020-08" db="EMBL/GenBank/DDBJ databases">
        <title>Arenibacter gaetbuli sp. nov., isolated from a sand dune.</title>
        <authorList>
            <person name="Park S."/>
            <person name="Yoon J.-H."/>
        </authorList>
    </citation>
    <scope>NUCLEOTIDE SEQUENCE [LARGE SCALE GENOMIC DNA]</scope>
    <source>
        <strain evidence="7 8">BSSL-BM3</strain>
    </source>
</reference>
<feature type="chain" id="PRO_5046814735" evidence="5">
    <location>
        <begin position="26"/>
        <end position="465"/>
    </location>
</feature>